<dbReference type="AlphaFoldDB" id="A0A3L8P1F5"/>
<keyword evidence="9 13" id="KW-0067">ATP-binding</keyword>
<keyword evidence="7 16" id="KW-0436">Ligase</keyword>
<dbReference type="Proteomes" id="UP000281708">
    <property type="component" value="Unassembled WGS sequence"/>
</dbReference>
<dbReference type="InterPro" id="IPR004101">
    <property type="entry name" value="Mur_ligase_C"/>
</dbReference>
<dbReference type="Gene3D" id="3.90.190.20">
    <property type="entry name" value="Mur ligase, C-terminal domain"/>
    <property type="match status" value="1"/>
</dbReference>
<organism evidence="16 17">
    <name type="scientific">Nocardioides mangrovicus</name>
    <dbReference type="NCBI Taxonomy" id="2478913"/>
    <lineage>
        <taxon>Bacteria</taxon>
        <taxon>Bacillati</taxon>
        <taxon>Actinomycetota</taxon>
        <taxon>Actinomycetes</taxon>
        <taxon>Propionibacteriales</taxon>
        <taxon>Nocardioidaceae</taxon>
        <taxon>Nocardioides</taxon>
    </lineage>
</organism>
<dbReference type="InterPro" id="IPR036565">
    <property type="entry name" value="Mur-like_cat_sf"/>
</dbReference>
<dbReference type="Gene3D" id="3.30.470.20">
    <property type="entry name" value="ATP-grasp fold, B domain"/>
    <property type="match status" value="1"/>
</dbReference>
<dbReference type="Pfam" id="PF13549">
    <property type="entry name" value="ATP-grasp_5"/>
    <property type="match status" value="1"/>
</dbReference>
<dbReference type="SUPFAM" id="SSF56059">
    <property type="entry name" value="Glutathione synthetase ATP-binding domain-like"/>
    <property type="match status" value="1"/>
</dbReference>
<dbReference type="EC" id="6.3.2.29" evidence="5"/>
<dbReference type="InterPro" id="IPR013221">
    <property type="entry name" value="Mur_ligase_cen"/>
</dbReference>
<name>A0A3L8P1F5_9ACTN</name>
<dbReference type="Gene3D" id="3.30.1490.20">
    <property type="entry name" value="ATP-grasp fold, A domain"/>
    <property type="match status" value="1"/>
</dbReference>
<evidence type="ECO:0000256" key="10">
    <source>
        <dbReference type="ARBA" id="ARBA00031353"/>
    </source>
</evidence>
<dbReference type="NCBIfam" id="TIGR02068">
    <property type="entry name" value="cya_phycin_syn"/>
    <property type="match status" value="1"/>
</dbReference>
<dbReference type="InterPro" id="IPR011761">
    <property type="entry name" value="ATP-grasp"/>
</dbReference>
<dbReference type="Pfam" id="PF08245">
    <property type="entry name" value="Mur_ligase_M"/>
    <property type="match status" value="1"/>
</dbReference>
<gene>
    <name evidence="16" type="primary">cphA</name>
    <name evidence="16" type="ORF">D9V37_13585</name>
</gene>
<dbReference type="GO" id="GO:0071160">
    <property type="term" value="F:cyanophycin synthetase activity (L-aspartate-adding)"/>
    <property type="evidence" value="ECO:0007669"/>
    <property type="project" value="UniProtKB-EC"/>
</dbReference>
<comment type="caution">
    <text evidence="16">The sequence shown here is derived from an EMBL/GenBank/DDBJ whole genome shotgun (WGS) entry which is preliminary data.</text>
</comment>
<evidence type="ECO:0000256" key="7">
    <source>
        <dbReference type="ARBA" id="ARBA00022598"/>
    </source>
</evidence>
<reference evidence="16 17" key="1">
    <citation type="submission" date="2018-10" db="EMBL/GenBank/DDBJ databases">
        <title>Marmoricola sp. 4Q3S-7 whole genome shotgun sequence.</title>
        <authorList>
            <person name="Li F."/>
        </authorList>
    </citation>
    <scope>NUCLEOTIDE SEQUENCE [LARGE SCALE GENOMIC DNA]</scope>
    <source>
        <strain evidence="16 17">4Q3S-7</strain>
    </source>
</reference>
<evidence type="ECO:0000256" key="1">
    <source>
        <dbReference type="ARBA" id="ARBA00003184"/>
    </source>
</evidence>
<keyword evidence="17" id="KW-1185">Reference proteome</keyword>
<dbReference type="PANTHER" id="PTHR23135:SF18">
    <property type="entry name" value="CYANOPHYCIN SYNTHETASE"/>
    <property type="match status" value="1"/>
</dbReference>
<keyword evidence="8 13" id="KW-0547">Nucleotide-binding</keyword>
<evidence type="ECO:0000256" key="11">
    <source>
        <dbReference type="ARBA" id="ARBA00048094"/>
    </source>
</evidence>
<dbReference type="PANTHER" id="PTHR23135">
    <property type="entry name" value="MUR LIGASE FAMILY MEMBER"/>
    <property type="match status" value="1"/>
</dbReference>
<dbReference type="InterPro" id="IPR011810">
    <property type="entry name" value="Cya_phycin_syn"/>
</dbReference>
<evidence type="ECO:0000256" key="2">
    <source>
        <dbReference type="ARBA" id="ARBA00009060"/>
    </source>
</evidence>
<evidence type="ECO:0000256" key="8">
    <source>
        <dbReference type="ARBA" id="ARBA00022741"/>
    </source>
</evidence>
<feature type="compositionally biased region" description="Low complexity" evidence="14">
    <location>
        <begin position="907"/>
        <end position="926"/>
    </location>
</feature>
<dbReference type="NCBIfam" id="NF010623">
    <property type="entry name" value="PRK14016.1"/>
    <property type="match status" value="1"/>
</dbReference>
<evidence type="ECO:0000313" key="16">
    <source>
        <dbReference type="EMBL" id="RLV48752.1"/>
    </source>
</evidence>
<dbReference type="InterPro" id="IPR044019">
    <property type="entry name" value="Cyanophycin_syn_N"/>
</dbReference>
<comment type="similarity">
    <text evidence="2">In the C-terminal section; belongs to the MurCDEF family.</text>
</comment>
<dbReference type="InterPro" id="IPR013815">
    <property type="entry name" value="ATP_grasp_subdomain_1"/>
</dbReference>
<dbReference type="SUPFAM" id="SSF53623">
    <property type="entry name" value="MurD-like peptide ligases, catalytic domain"/>
    <property type="match status" value="1"/>
</dbReference>
<dbReference type="GO" id="GO:0046872">
    <property type="term" value="F:metal ion binding"/>
    <property type="evidence" value="ECO:0007669"/>
    <property type="project" value="InterPro"/>
</dbReference>
<evidence type="ECO:0000313" key="17">
    <source>
        <dbReference type="Proteomes" id="UP000281708"/>
    </source>
</evidence>
<comment type="catalytic activity">
    <reaction evidence="12">
        <text>[L-4-(L-arginin-2-N-yl)aspartate](n) + L-aspartate + ATP = [L-4-(L-arginin-2-N-yl)aspartate](n)-L-aspartate + ADP + phosphate + H(+)</text>
        <dbReference type="Rhea" id="RHEA:13277"/>
        <dbReference type="Rhea" id="RHEA-COMP:13728"/>
        <dbReference type="Rhea" id="RHEA-COMP:13733"/>
        <dbReference type="ChEBI" id="CHEBI:15378"/>
        <dbReference type="ChEBI" id="CHEBI:29991"/>
        <dbReference type="ChEBI" id="CHEBI:30616"/>
        <dbReference type="ChEBI" id="CHEBI:43474"/>
        <dbReference type="ChEBI" id="CHEBI:137986"/>
        <dbReference type="ChEBI" id="CHEBI:137990"/>
        <dbReference type="ChEBI" id="CHEBI:456216"/>
        <dbReference type="EC" id="6.3.2.29"/>
    </reaction>
</comment>
<dbReference type="RefSeq" id="WP_121806713.1">
    <property type="nucleotide sequence ID" value="NZ_RDBE01000008.1"/>
</dbReference>
<proteinExistence type="inferred from homology"/>
<dbReference type="EMBL" id="RDBE01000008">
    <property type="protein sequence ID" value="RLV48752.1"/>
    <property type="molecule type" value="Genomic_DNA"/>
</dbReference>
<feature type="region of interest" description="Disordered" evidence="14">
    <location>
        <begin position="902"/>
        <end position="926"/>
    </location>
</feature>
<dbReference type="EC" id="6.3.2.30" evidence="4"/>
<sequence>MTEPTPDLSIVETRVYRGANVWSYDRSIHLVVDLGVLEEFPTNTLPGFTEELLRLLPGLREHSCSRGRRGGFVERLTEGTWLGHVTEHVALALQQIVGHDIRRGKTRQVKGQPGHYNIVFGYVDEQVGLAAARLAVRVVNDLVRHDPEFDFDAELESFILRAERTAFGPSTQAILDEAVSRDIPWIRLNQYSLVQLGQGVHAKRIRATMTSETSAIAVDVASDKDLTTKLLGAAGLPVPKQESVRSVDQAVRAAGRIGYPVVVKPLDGNHGRGVCLDLQDEDEVRASFAVAQDQSRRGWVIVESFVTGKDYRCLIIDGRLAAVAERVPASVTGDGTSTVEALVDLANADPRRGVGHEKVLTRIKVDDAAVELVREQGFEMSDVPPEGVMVKLALTGNMSTGGISIDRTFEAHPENVEIAEEAARMVGLDIAGIDFICPDITQPVRETGGAICEVNAAPGFRMHTHPTIGEPQFIAKPVVDMLFPPGAPSRIPIVAITGTNGKTTTSRMVSHIFKGMGRKVGMTSTDGVVIDERLVIKADASGPRSARMVLQNPRVDFAVFEVARGGILREGLGYERNDVAVVLNVQPDHLGLRGIDTVEQLADVKAVLVEAVPRDGHAVLNADDPLVREMRRRCSGQVVWFSMALPDDGGPGSEVRDMIDAHCRRGGKALVLEPTDRGEMIVVRHGRRDMQLAWTHLLPATFGGRARMNVQNALAAAAAAFAAGAPLHDIRQGLRTFSTNYYLSPGRLNEVEVNGVNVIVDYCHNAPGMRMLGDFVDRVGESLDSGSELGKPSRIGVIATAGDRRDEDMRELGEVAAQHFDVVVVREDANLRRREPGETAELVADGVRAAMESGAARCKQLEIVLDEIGAVHHAMSRANRGDLLVVCVDKHPAVMAELENWSQQAQAGATDNPDAPAADPDYVPPA</sequence>
<dbReference type="OrthoDB" id="9803907at2"/>
<comment type="function">
    <text evidence="1">Catalyzes the ATP-dependent polymerization of arginine and aspartate to multi-L-arginyl-poly-L-aspartic acid (cyanophycin; a water-insoluble reserve polymer).</text>
</comment>
<dbReference type="PROSITE" id="PS50975">
    <property type="entry name" value="ATP_GRASP"/>
    <property type="match status" value="1"/>
</dbReference>
<evidence type="ECO:0000256" key="3">
    <source>
        <dbReference type="ARBA" id="ARBA00011738"/>
    </source>
</evidence>
<comment type="catalytic activity">
    <reaction evidence="11">
        <text>[L-4-(L-arginin-2-N-yl)aspartate](n)-L-aspartate + L-arginine + ATP = [L-4-(L-arginin-2-N-yl)aspartate](n+1) + ADP + phosphate + H(+)</text>
        <dbReference type="Rhea" id="RHEA:23888"/>
        <dbReference type="Rhea" id="RHEA-COMP:13732"/>
        <dbReference type="Rhea" id="RHEA-COMP:13733"/>
        <dbReference type="ChEBI" id="CHEBI:15378"/>
        <dbReference type="ChEBI" id="CHEBI:30616"/>
        <dbReference type="ChEBI" id="CHEBI:32682"/>
        <dbReference type="ChEBI" id="CHEBI:43474"/>
        <dbReference type="ChEBI" id="CHEBI:137986"/>
        <dbReference type="ChEBI" id="CHEBI:137990"/>
        <dbReference type="ChEBI" id="CHEBI:456216"/>
        <dbReference type="EC" id="6.3.2.30"/>
    </reaction>
</comment>
<evidence type="ECO:0000259" key="15">
    <source>
        <dbReference type="PROSITE" id="PS50975"/>
    </source>
</evidence>
<dbReference type="Pfam" id="PF18921">
    <property type="entry name" value="Cyanophycin_syn"/>
    <property type="match status" value="1"/>
</dbReference>
<evidence type="ECO:0000256" key="4">
    <source>
        <dbReference type="ARBA" id="ARBA00012968"/>
    </source>
</evidence>
<evidence type="ECO:0000256" key="14">
    <source>
        <dbReference type="SAM" id="MobiDB-lite"/>
    </source>
</evidence>
<evidence type="ECO:0000256" key="6">
    <source>
        <dbReference type="ARBA" id="ARBA00022036"/>
    </source>
</evidence>
<dbReference type="Pfam" id="PF02875">
    <property type="entry name" value="Mur_ligase_C"/>
    <property type="match status" value="1"/>
</dbReference>
<accession>A0A3L8P1F5</accession>
<evidence type="ECO:0000256" key="13">
    <source>
        <dbReference type="PROSITE-ProRule" id="PRU00409"/>
    </source>
</evidence>
<dbReference type="GO" id="GO:0005524">
    <property type="term" value="F:ATP binding"/>
    <property type="evidence" value="ECO:0007669"/>
    <property type="project" value="UniProtKB-UniRule"/>
</dbReference>
<dbReference type="SUPFAM" id="SSF53244">
    <property type="entry name" value="MurD-like peptide ligases, peptide-binding domain"/>
    <property type="match status" value="1"/>
</dbReference>
<feature type="domain" description="ATP-grasp" evidence="15">
    <location>
        <begin position="228"/>
        <end position="483"/>
    </location>
</feature>
<protein>
    <recommendedName>
        <fullName evidence="6">Cyanophycin synthetase</fullName>
        <ecNumber evidence="5">6.3.2.29</ecNumber>
        <ecNumber evidence="4">6.3.2.30</ecNumber>
    </recommendedName>
    <alternativeName>
        <fullName evidence="10">Cyanophycin synthase</fullName>
    </alternativeName>
</protein>
<dbReference type="Gene3D" id="3.40.1190.10">
    <property type="entry name" value="Mur-like, catalytic domain"/>
    <property type="match status" value="1"/>
</dbReference>
<comment type="subunit">
    <text evidence="3">Homodimer.</text>
</comment>
<dbReference type="InterPro" id="IPR036615">
    <property type="entry name" value="Mur_ligase_C_dom_sf"/>
</dbReference>
<evidence type="ECO:0000256" key="12">
    <source>
        <dbReference type="ARBA" id="ARBA00048425"/>
    </source>
</evidence>
<dbReference type="GO" id="GO:0071161">
    <property type="term" value="F:cyanophycin synthetase activity (L-arginine-adding)"/>
    <property type="evidence" value="ECO:0007669"/>
    <property type="project" value="UniProtKB-EC"/>
</dbReference>
<evidence type="ECO:0000256" key="9">
    <source>
        <dbReference type="ARBA" id="ARBA00022840"/>
    </source>
</evidence>
<evidence type="ECO:0000256" key="5">
    <source>
        <dbReference type="ARBA" id="ARBA00013005"/>
    </source>
</evidence>